<dbReference type="EMBL" id="JAACFV010000056">
    <property type="protein sequence ID" value="KAF7508310.1"/>
    <property type="molecule type" value="Genomic_DNA"/>
</dbReference>
<gene>
    <name evidence="2" type="ORF">GJ744_009455</name>
</gene>
<evidence type="ECO:0000313" key="2">
    <source>
        <dbReference type="EMBL" id="KAF7508310.1"/>
    </source>
</evidence>
<dbReference type="OrthoDB" id="10303314at2759"/>
<evidence type="ECO:0000313" key="3">
    <source>
        <dbReference type="Proteomes" id="UP000606974"/>
    </source>
</evidence>
<organism evidence="2 3">
    <name type="scientific">Endocarpon pusillum</name>
    <dbReference type="NCBI Taxonomy" id="364733"/>
    <lineage>
        <taxon>Eukaryota</taxon>
        <taxon>Fungi</taxon>
        <taxon>Dikarya</taxon>
        <taxon>Ascomycota</taxon>
        <taxon>Pezizomycotina</taxon>
        <taxon>Eurotiomycetes</taxon>
        <taxon>Chaetothyriomycetidae</taxon>
        <taxon>Verrucariales</taxon>
        <taxon>Verrucariaceae</taxon>
        <taxon>Endocarpon</taxon>
    </lineage>
</organism>
<evidence type="ECO:0000256" key="1">
    <source>
        <dbReference type="SAM" id="MobiDB-lite"/>
    </source>
</evidence>
<feature type="compositionally biased region" description="Basic and acidic residues" evidence="1">
    <location>
        <begin position="140"/>
        <end position="164"/>
    </location>
</feature>
<feature type="region of interest" description="Disordered" evidence="1">
    <location>
        <begin position="140"/>
        <end position="216"/>
    </location>
</feature>
<keyword evidence="3" id="KW-1185">Reference proteome</keyword>
<proteinExistence type="predicted"/>
<feature type="compositionally biased region" description="Polar residues" evidence="1">
    <location>
        <begin position="169"/>
        <end position="183"/>
    </location>
</feature>
<protein>
    <submittedName>
        <fullName evidence="2">Uncharacterized protein</fullName>
    </submittedName>
</protein>
<dbReference type="Proteomes" id="UP000606974">
    <property type="component" value="Unassembled WGS sequence"/>
</dbReference>
<dbReference type="AlphaFoldDB" id="A0A8H7ANI7"/>
<accession>A0A8H7ANI7</accession>
<comment type="caution">
    <text evidence="2">The sequence shown here is derived from an EMBL/GenBank/DDBJ whole genome shotgun (WGS) entry which is preliminary data.</text>
</comment>
<sequence length="216" mass="23523">MGLFAADSANMRSNLEALVNIGNGSRPADMADVLERSQRAANYEIWYAVPRADGHAPEMQKFRGFGNISDVAHGVKTLGSTTLIGDSEAGGDIDWRLVDRQGVARGVLEESHPPVKDMVAGAGSAYALAERFENYPTGIDNRDLNQDNVSGDHERRKERAEHAKVFTQGDRSSSYKRTAQSPSKWVAEKSSKHCRTTSPANGIPTLDVQGSYSRSQ</sequence>
<name>A0A8H7ANI7_9EURO</name>
<reference evidence="2" key="1">
    <citation type="submission" date="2020-02" db="EMBL/GenBank/DDBJ databases">
        <authorList>
            <person name="Palmer J.M."/>
        </authorList>
    </citation>
    <scope>NUCLEOTIDE SEQUENCE</scope>
    <source>
        <strain evidence="2">EPUS1.4</strain>
        <tissue evidence="2">Thallus</tissue>
    </source>
</reference>